<evidence type="ECO:0000313" key="2">
    <source>
        <dbReference type="EMBL" id="RSK34392.1"/>
    </source>
</evidence>
<dbReference type="RefSeq" id="WP_092098624.1">
    <property type="nucleotide sequence ID" value="NZ_FNAR01000025.1"/>
</dbReference>
<evidence type="ECO:0000256" key="1">
    <source>
        <dbReference type="SAM" id="SignalP"/>
    </source>
</evidence>
<dbReference type="STRING" id="426756.SAMN04488126_12536"/>
<keyword evidence="5" id="KW-1185">Reference proteome</keyword>
<name>A0A1G7GCZ4_9BACL</name>
<dbReference type="Proteomes" id="UP000272481">
    <property type="component" value="Unassembled WGS sequence"/>
</dbReference>
<evidence type="ECO:0000313" key="4">
    <source>
        <dbReference type="Proteomes" id="UP000198823"/>
    </source>
</evidence>
<dbReference type="AlphaFoldDB" id="A0A1G7GCZ4"/>
<feature type="chain" id="PRO_5038857557" evidence="1">
    <location>
        <begin position="24"/>
        <end position="193"/>
    </location>
</feature>
<evidence type="ECO:0000313" key="5">
    <source>
        <dbReference type="Proteomes" id="UP000272481"/>
    </source>
</evidence>
<keyword evidence="1" id="KW-0732">Signal</keyword>
<protein>
    <submittedName>
        <fullName evidence="3">Uncharacterized protein</fullName>
    </submittedName>
</protein>
<dbReference type="EMBL" id="RWGW01000007">
    <property type="protein sequence ID" value="RSK34392.1"/>
    <property type="molecule type" value="Genomic_DNA"/>
</dbReference>
<reference evidence="2 5" key="2">
    <citation type="submission" date="2018-12" db="EMBL/GenBank/DDBJ databases">
        <title>Comparitive functional genomics of dry heat resistant strains isolated from the viking spacecraft.</title>
        <authorList>
            <person name="Seuylemezian A."/>
            <person name="Vaishampayan P."/>
        </authorList>
    </citation>
    <scope>NUCLEOTIDE SEQUENCE [LARGE SCALE GENOMIC DNA]</scope>
    <source>
        <strain evidence="2 5">M6-11</strain>
    </source>
</reference>
<dbReference type="OrthoDB" id="2168541at2"/>
<feature type="signal peptide" evidence="1">
    <location>
        <begin position="1"/>
        <end position="23"/>
    </location>
</feature>
<evidence type="ECO:0000313" key="3">
    <source>
        <dbReference type="EMBL" id="SDE86007.1"/>
    </source>
</evidence>
<gene>
    <name evidence="2" type="ORF">EJA12_05530</name>
    <name evidence="3" type="ORF">SAMN04488126_12536</name>
</gene>
<sequence length="193" mass="21374">MKNKVLKAAFSAAMIAGAGIGSAELFWADKAEAAYTYQSVSSLEEYATVADVIGYEPDGRIVEDNPYKRIATYSNKQGQTQYKSVFFKQQNTVKVMNLRGGQLYYGQLKTVQEDATTQPAGDTISQYPETAKIESIINTDGLTSDVVEDNYGKRIILFKDANGQVEYKSIFIKHTNMLKVIDLDGGQIYYGSI</sequence>
<dbReference type="Proteomes" id="UP000198823">
    <property type="component" value="Unassembled WGS sequence"/>
</dbReference>
<proteinExistence type="predicted"/>
<organism evidence="3 4">
    <name type="scientific">Bhargavaea beijingensis</name>
    <dbReference type="NCBI Taxonomy" id="426756"/>
    <lineage>
        <taxon>Bacteria</taxon>
        <taxon>Bacillati</taxon>
        <taxon>Bacillota</taxon>
        <taxon>Bacilli</taxon>
        <taxon>Bacillales</taxon>
        <taxon>Caryophanaceae</taxon>
        <taxon>Bhargavaea</taxon>
    </lineage>
</organism>
<dbReference type="EMBL" id="FNAR01000025">
    <property type="protein sequence ID" value="SDE86007.1"/>
    <property type="molecule type" value="Genomic_DNA"/>
</dbReference>
<reference evidence="3 4" key="1">
    <citation type="submission" date="2016-10" db="EMBL/GenBank/DDBJ databases">
        <authorList>
            <person name="de Groot N.N."/>
        </authorList>
    </citation>
    <scope>NUCLEOTIDE SEQUENCE [LARGE SCALE GENOMIC DNA]</scope>
    <source>
        <strain evidence="3 4">CGMCC 1.6762</strain>
    </source>
</reference>
<accession>A0A1G7GCZ4</accession>